<evidence type="ECO:0000313" key="2">
    <source>
        <dbReference type="EMBL" id="NEK56286.1"/>
    </source>
</evidence>
<dbReference type="InterPro" id="IPR023606">
    <property type="entry name" value="CoA-Trfase_III_dom_1_sf"/>
</dbReference>
<dbReference type="SUPFAM" id="SSF89796">
    <property type="entry name" value="CoA-transferase family III (CaiB/BaiF)"/>
    <property type="match status" value="1"/>
</dbReference>
<protein>
    <submittedName>
        <fullName evidence="2">CoA transferase</fullName>
    </submittedName>
</protein>
<dbReference type="PANTHER" id="PTHR48228">
    <property type="entry name" value="SUCCINYL-COA--D-CITRAMALATE COA-TRANSFERASE"/>
    <property type="match status" value="1"/>
</dbReference>
<comment type="caution">
    <text evidence="2">The sequence shown here is derived from an EMBL/GenBank/DDBJ whole genome shotgun (WGS) entry which is preliminary data.</text>
</comment>
<sequence>MQPAPGPLAGIRVVELAGLGPVPYACMLLAELGADVVRVDRPGGGTQLVSPARDALHRSRPSVAVDLKNPAGRDLVLRLTESADVLVEGLRPGVTERLGIGPDECLARNPRLVYARMTGWGQDGPLADRAGHDINYLGLTGALHAIGPADKPLPPLNIGADFGGGSMFLLVGVLAALLERATSGRGQVVDAAMVDGASSLVTMVYGLLGAGLWQDRRAANLLDGAAPFYDTYACADGRHVAVGAIEPQFHAQLLHGLGLDPAGHGDQGDRARWPEQRAAITAAFATRTRDEWAEVFAGTDACVTPVLGLTEAPAHPHLAARGTFTDVDGRPQPAPAPRFSRTPAALRGEPRAPGQDTRAALAAWGIGHDEIGALLGSGAVVRAD</sequence>
<dbReference type="PANTHER" id="PTHR48228:SF5">
    <property type="entry name" value="ALPHA-METHYLACYL-COA RACEMASE"/>
    <property type="match status" value="1"/>
</dbReference>
<organism evidence="2 3">
    <name type="scientific">Geodermatophilus sabuli</name>
    <dbReference type="NCBI Taxonomy" id="1564158"/>
    <lineage>
        <taxon>Bacteria</taxon>
        <taxon>Bacillati</taxon>
        <taxon>Actinomycetota</taxon>
        <taxon>Actinomycetes</taxon>
        <taxon>Geodermatophilales</taxon>
        <taxon>Geodermatophilaceae</taxon>
        <taxon>Geodermatophilus</taxon>
    </lineage>
</organism>
<accession>A0A7K3VUG0</accession>
<dbReference type="Gene3D" id="3.40.50.10540">
    <property type="entry name" value="Crotonobetainyl-coa:carnitine coa-transferase, domain 1"/>
    <property type="match status" value="1"/>
</dbReference>
<dbReference type="InterPro" id="IPR050509">
    <property type="entry name" value="CoA-transferase_III"/>
</dbReference>
<keyword evidence="3" id="KW-1185">Reference proteome</keyword>
<proteinExistence type="predicted"/>
<dbReference type="InterPro" id="IPR003673">
    <property type="entry name" value="CoA-Trfase_fam_III"/>
</dbReference>
<gene>
    <name evidence="2" type="ORF">GCU56_00155</name>
</gene>
<dbReference type="InterPro" id="IPR044855">
    <property type="entry name" value="CoA-Trfase_III_dom3_sf"/>
</dbReference>
<dbReference type="Proteomes" id="UP000470246">
    <property type="component" value="Unassembled WGS sequence"/>
</dbReference>
<dbReference type="AlphaFoldDB" id="A0A7K3VUG0"/>
<feature type="region of interest" description="Disordered" evidence="1">
    <location>
        <begin position="323"/>
        <end position="355"/>
    </location>
</feature>
<dbReference type="Pfam" id="PF02515">
    <property type="entry name" value="CoA_transf_3"/>
    <property type="match status" value="1"/>
</dbReference>
<dbReference type="GO" id="GO:0016740">
    <property type="term" value="F:transferase activity"/>
    <property type="evidence" value="ECO:0007669"/>
    <property type="project" value="UniProtKB-KW"/>
</dbReference>
<reference evidence="2 3" key="1">
    <citation type="submission" date="2020-02" db="EMBL/GenBank/DDBJ databases">
        <title>Geodermatophilus sabuli CPCC 205279 I12A-02694.</title>
        <authorList>
            <person name="Jiang Z."/>
        </authorList>
    </citation>
    <scope>NUCLEOTIDE SEQUENCE [LARGE SCALE GENOMIC DNA]</scope>
    <source>
        <strain evidence="2 3">I12A-02694</strain>
    </source>
</reference>
<dbReference type="RefSeq" id="WP_163479485.1">
    <property type="nucleotide sequence ID" value="NZ_JAAGWF010000001.1"/>
</dbReference>
<evidence type="ECO:0000313" key="3">
    <source>
        <dbReference type="Proteomes" id="UP000470246"/>
    </source>
</evidence>
<dbReference type="Gene3D" id="3.30.1540.10">
    <property type="entry name" value="formyl-coa transferase, domain 3"/>
    <property type="match status" value="1"/>
</dbReference>
<evidence type="ECO:0000256" key="1">
    <source>
        <dbReference type="SAM" id="MobiDB-lite"/>
    </source>
</evidence>
<name>A0A7K3VUG0_9ACTN</name>
<keyword evidence="2" id="KW-0808">Transferase</keyword>
<dbReference type="EMBL" id="JAAGWF010000001">
    <property type="protein sequence ID" value="NEK56286.1"/>
    <property type="molecule type" value="Genomic_DNA"/>
</dbReference>